<dbReference type="AlphaFoldDB" id="A0A6N2Y7N4"/>
<dbReference type="RefSeq" id="WP_156718895.1">
    <property type="nucleotide sequence ID" value="NZ_CACRUF010000003.1"/>
</dbReference>
<organism evidence="1">
    <name type="scientific">Veillonella dispar</name>
    <dbReference type="NCBI Taxonomy" id="39778"/>
    <lineage>
        <taxon>Bacteria</taxon>
        <taxon>Bacillati</taxon>
        <taxon>Bacillota</taxon>
        <taxon>Negativicutes</taxon>
        <taxon>Veillonellales</taxon>
        <taxon>Veillonellaceae</taxon>
        <taxon>Veillonella</taxon>
    </lineage>
</organism>
<proteinExistence type="predicted"/>
<dbReference type="EMBL" id="CACRUF010000003">
    <property type="protein sequence ID" value="VYT62761.1"/>
    <property type="molecule type" value="Genomic_DNA"/>
</dbReference>
<evidence type="ECO:0000313" key="1">
    <source>
        <dbReference type="EMBL" id="VYT62761.1"/>
    </source>
</evidence>
<protein>
    <submittedName>
        <fullName evidence="1">Uncharacterized protein</fullName>
    </submittedName>
</protein>
<accession>A0A6N2Y7N4</accession>
<name>A0A6N2Y7N4_9FIRM</name>
<reference evidence="1" key="1">
    <citation type="submission" date="2019-11" db="EMBL/GenBank/DDBJ databases">
        <authorList>
            <person name="Feng L."/>
        </authorList>
    </citation>
    <scope>NUCLEOTIDE SEQUENCE</scope>
    <source>
        <strain evidence="1">VdisparLFYP95</strain>
    </source>
</reference>
<sequence>MGTVWRLQTRTDSEDGKKISKYCLKHKVAALGWSINDDHINIYNPEAITEIQEKRKKIKNIEEYYDVVRTYGLYGINNKKRLIAVDMLLEVEKGDYIWMRDNGIYYLGYVGDKLRYRYNFRNKALKHDAANQIKGVVWKPIGDESQVPGVIATAFIRGRTLQRIKKAYMYEYASFIYNGNPLALDVESNESLKQLFYDCLSPNDCEDLVCLYLYDCKGYVTIPSTNKIATELYECVLVNPLNGKLAYPQVKKGDKELNINDFIELIKDYPNKEVYLFTSEGEVLGDTHIDNIHSISSDELYSWVKEKIENNSFLIPEGIVKWYKLIHSSKNS</sequence>
<gene>
    <name evidence="1" type="ORF">VDLFYP95_00308</name>
</gene>